<gene>
    <name evidence="2" type="ORF">B0H16DRAFT_1484809</name>
</gene>
<accession>A0AAD7GJ85</accession>
<dbReference type="AlphaFoldDB" id="A0AAD7GJ85"/>
<name>A0AAD7GJ85_9AGAR</name>
<feature type="region of interest" description="Disordered" evidence="1">
    <location>
        <begin position="246"/>
        <end position="316"/>
    </location>
</feature>
<comment type="caution">
    <text evidence="2">The sequence shown here is derived from an EMBL/GenBank/DDBJ whole genome shotgun (WGS) entry which is preliminary data.</text>
</comment>
<proteinExistence type="predicted"/>
<sequence>MKVSSNLPPFAIRIAERGDASLVRLANGAPGLHKLDGAEVPLTILRNPGLFLFLLALGQYSGQSGLNGGGGNTTGGIVSTGGGGDVGCMNDAWDTEIPETLHDEGNKVNRQATPNTDSIRTFNAQVLFILFFPQENVDPNFALAPDCTPASPSLTPSSHSEVSALPVSQEDGQLKVARAVSYVVSTTDVIYGLPEVHQEKMLNSYRRRFELEAKAAYSARPLDRELDKPPTMITNLHAMQTLNDVDAASDTDEDDDNEDGYAASGGYDSMPPLESTANSDNEDDINKDGAAPALASDGATAATDNEKEDNENSTASDLRAATLTALDAGITAGFAAVSSMKFWRAMCRFGLHDAEGLIDGPDSLKRVWAMHTDGEAVEQAWARFQGMKDAEGIEGAWSKLPLWLPVGTGERCDPTMDIPPKHWFPRSVPAHETVMGGEPVQPDRSRINSMWSMGKELAPGERYGSVDPWKSVLKQGQELRKPWALAQ</sequence>
<keyword evidence="3" id="KW-1185">Reference proteome</keyword>
<dbReference type="EMBL" id="JARKIB010000613">
    <property type="protein sequence ID" value="KAJ7697295.1"/>
    <property type="molecule type" value="Genomic_DNA"/>
</dbReference>
<evidence type="ECO:0000313" key="2">
    <source>
        <dbReference type="EMBL" id="KAJ7697295.1"/>
    </source>
</evidence>
<reference evidence="2" key="1">
    <citation type="submission" date="2023-03" db="EMBL/GenBank/DDBJ databases">
        <title>Massive genome expansion in bonnet fungi (Mycena s.s.) driven by repeated elements and novel gene families across ecological guilds.</title>
        <authorList>
            <consortium name="Lawrence Berkeley National Laboratory"/>
            <person name="Harder C.B."/>
            <person name="Miyauchi S."/>
            <person name="Viragh M."/>
            <person name="Kuo A."/>
            <person name="Thoen E."/>
            <person name="Andreopoulos B."/>
            <person name="Lu D."/>
            <person name="Skrede I."/>
            <person name="Drula E."/>
            <person name="Henrissat B."/>
            <person name="Morin E."/>
            <person name="Kohler A."/>
            <person name="Barry K."/>
            <person name="LaButti K."/>
            <person name="Morin E."/>
            <person name="Salamov A."/>
            <person name="Lipzen A."/>
            <person name="Mereny Z."/>
            <person name="Hegedus B."/>
            <person name="Baldrian P."/>
            <person name="Stursova M."/>
            <person name="Weitz H."/>
            <person name="Taylor A."/>
            <person name="Grigoriev I.V."/>
            <person name="Nagy L.G."/>
            <person name="Martin F."/>
            <person name="Kauserud H."/>
        </authorList>
    </citation>
    <scope>NUCLEOTIDE SEQUENCE</scope>
    <source>
        <strain evidence="2">CBHHK182m</strain>
    </source>
</reference>
<organism evidence="2 3">
    <name type="scientific">Mycena metata</name>
    <dbReference type="NCBI Taxonomy" id="1033252"/>
    <lineage>
        <taxon>Eukaryota</taxon>
        <taxon>Fungi</taxon>
        <taxon>Dikarya</taxon>
        <taxon>Basidiomycota</taxon>
        <taxon>Agaricomycotina</taxon>
        <taxon>Agaricomycetes</taxon>
        <taxon>Agaricomycetidae</taxon>
        <taxon>Agaricales</taxon>
        <taxon>Marasmiineae</taxon>
        <taxon>Mycenaceae</taxon>
        <taxon>Mycena</taxon>
    </lineage>
</organism>
<evidence type="ECO:0000256" key="1">
    <source>
        <dbReference type="SAM" id="MobiDB-lite"/>
    </source>
</evidence>
<evidence type="ECO:0000313" key="3">
    <source>
        <dbReference type="Proteomes" id="UP001215598"/>
    </source>
</evidence>
<feature type="compositionally biased region" description="Acidic residues" evidence="1">
    <location>
        <begin position="247"/>
        <end position="259"/>
    </location>
</feature>
<protein>
    <submittedName>
        <fullName evidence="2">Uncharacterized protein</fullName>
    </submittedName>
</protein>
<dbReference type="Proteomes" id="UP001215598">
    <property type="component" value="Unassembled WGS sequence"/>
</dbReference>